<dbReference type="HAMAP" id="MF_01201">
    <property type="entry name" value="Ala_racemase"/>
    <property type="match status" value="1"/>
</dbReference>
<dbReference type="RefSeq" id="WP_146285637.1">
    <property type="nucleotide sequence ID" value="NZ_BMLP01000001.1"/>
</dbReference>
<reference evidence="11 12" key="1">
    <citation type="journal article" date="2014" name="Int. J. Syst. Evol. Microbiol.">
        <title>Complete genome sequence of Corynebacterium casei LMG S-19264T (=DSM 44701T), isolated from a smear-ripened cheese.</title>
        <authorList>
            <consortium name="US DOE Joint Genome Institute (JGI-PGF)"/>
            <person name="Walter F."/>
            <person name="Albersmeier A."/>
            <person name="Kalinowski J."/>
            <person name="Ruckert C."/>
        </authorList>
    </citation>
    <scope>NUCLEOTIDE SEQUENCE [LARGE SCALE GENOMIC DNA]</scope>
    <source>
        <strain evidence="11 12">CGMCC 1.7029</strain>
    </source>
</reference>
<dbReference type="CDD" id="cd00430">
    <property type="entry name" value="PLPDE_III_AR"/>
    <property type="match status" value="1"/>
</dbReference>
<dbReference type="Proteomes" id="UP000598196">
    <property type="component" value="Unassembled WGS sequence"/>
</dbReference>
<evidence type="ECO:0000256" key="9">
    <source>
        <dbReference type="PIRSR" id="PIRSR600821-52"/>
    </source>
</evidence>
<dbReference type="Pfam" id="PF00842">
    <property type="entry name" value="Ala_racemase_C"/>
    <property type="match status" value="1"/>
</dbReference>
<organism evidence="11 12">
    <name type="scientific">Gemmobacter aquaticus</name>
    <dbReference type="NCBI Taxonomy" id="490185"/>
    <lineage>
        <taxon>Bacteria</taxon>
        <taxon>Pseudomonadati</taxon>
        <taxon>Pseudomonadota</taxon>
        <taxon>Alphaproteobacteria</taxon>
        <taxon>Rhodobacterales</taxon>
        <taxon>Paracoccaceae</taxon>
        <taxon>Gemmobacter</taxon>
    </lineage>
</organism>
<evidence type="ECO:0000256" key="6">
    <source>
        <dbReference type="ARBA" id="ARBA00023235"/>
    </source>
</evidence>
<feature type="modified residue" description="N6-(pyridoxal phosphate)lysine" evidence="7 8">
    <location>
        <position position="35"/>
    </location>
</feature>
<dbReference type="GO" id="GO:0008784">
    <property type="term" value="F:alanine racemase activity"/>
    <property type="evidence" value="ECO:0007669"/>
    <property type="project" value="UniProtKB-UniRule"/>
</dbReference>
<protein>
    <recommendedName>
        <fullName evidence="4 7">Alanine racemase</fullName>
        <ecNumber evidence="4 7">5.1.1.1</ecNumber>
    </recommendedName>
</protein>
<evidence type="ECO:0000313" key="12">
    <source>
        <dbReference type="Proteomes" id="UP000598196"/>
    </source>
</evidence>
<feature type="active site" description="Proton acceptor; specific for D-alanine" evidence="7">
    <location>
        <position position="35"/>
    </location>
</feature>
<dbReference type="InterPro" id="IPR011079">
    <property type="entry name" value="Ala_racemase_C"/>
</dbReference>
<name>A0A917YI85_9RHOB</name>
<dbReference type="PANTHER" id="PTHR30511">
    <property type="entry name" value="ALANINE RACEMASE"/>
    <property type="match status" value="1"/>
</dbReference>
<feature type="domain" description="Alanine racemase C-terminal" evidence="10">
    <location>
        <begin position="223"/>
        <end position="345"/>
    </location>
</feature>
<dbReference type="SMART" id="SM01005">
    <property type="entry name" value="Ala_racemase_C"/>
    <property type="match status" value="1"/>
</dbReference>
<feature type="binding site" evidence="7 9">
    <location>
        <position position="292"/>
    </location>
    <ligand>
        <name>substrate</name>
    </ligand>
</feature>
<dbReference type="EC" id="5.1.1.1" evidence="4 7"/>
<evidence type="ECO:0000256" key="5">
    <source>
        <dbReference type="ARBA" id="ARBA00022898"/>
    </source>
</evidence>
<evidence type="ECO:0000256" key="7">
    <source>
        <dbReference type="HAMAP-Rule" id="MF_01201"/>
    </source>
</evidence>
<gene>
    <name evidence="11" type="primary">alr</name>
    <name evidence="11" type="ORF">GCM10010991_05800</name>
</gene>
<dbReference type="OrthoDB" id="9813814at2"/>
<dbReference type="Gene3D" id="3.20.20.10">
    <property type="entry name" value="Alanine racemase"/>
    <property type="match status" value="1"/>
</dbReference>
<dbReference type="PANTHER" id="PTHR30511:SF0">
    <property type="entry name" value="ALANINE RACEMASE, CATABOLIC-RELATED"/>
    <property type="match status" value="1"/>
</dbReference>
<keyword evidence="6 7" id="KW-0413">Isomerase</keyword>
<dbReference type="GO" id="GO:0005829">
    <property type="term" value="C:cytosol"/>
    <property type="evidence" value="ECO:0007669"/>
    <property type="project" value="TreeGrafter"/>
</dbReference>
<dbReference type="GO" id="GO:0030170">
    <property type="term" value="F:pyridoxal phosphate binding"/>
    <property type="evidence" value="ECO:0007669"/>
    <property type="project" value="UniProtKB-UniRule"/>
</dbReference>
<evidence type="ECO:0000256" key="4">
    <source>
        <dbReference type="ARBA" id="ARBA00013089"/>
    </source>
</evidence>
<dbReference type="SUPFAM" id="SSF51419">
    <property type="entry name" value="PLP-binding barrel"/>
    <property type="match status" value="1"/>
</dbReference>
<comment type="cofactor">
    <cofactor evidence="2 7 8">
        <name>pyridoxal 5'-phosphate</name>
        <dbReference type="ChEBI" id="CHEBI:597326"/>
    </cofactor>
</comment>
<dbReference type="NCBIfam" id="TIGR00492">
    <property type="entry name" value="alr"/>
    <property type="match status" value="1"/>
</dbReference>
<evidence type="ECO:0000256" key="1">
    <source>
        <dbReference type="ARBA" id="ARBA00000316"/>
    </source>
</evidence>
<evidence type="ECO:0000259" key="10">
    <source>
        <dbReference type="SMART" id="SM01005"/>
    </source>
</evidence>
<keyword evidence="5 7" id="KW-0663">Pyridoxal phosphate</keyword>
<evidence type="ECO:0000313" key="11">
    <source>
        <dbReference type="EMBL" id="GGO25765.1"/>
    </source>
</evidence>
<dbReference type="SUPFAM" id="SSF50621">
    <property type="entry name" value="Alanine racemase C-terminal domain-like"/>
    <property type="match status" value="1"/>
</dbReference>
<dbReference type="PRINTS" id="PR00992">
    <property type="entry name" value="ALARACEMASE"/>
</dbReference>
<proteinExistence type="inferred from homology"/>
<sequence length="353" mass="37381">MATATLSIDLDAIAANWRALDRLSDPSTQTGAVVKADAYGLGSKRVARALAEAGARRFFVAVAEEGAAVRQALGPGPQINVLGGHMPGDTEMIQDLDLTPMLNSVDQITRHLESLPGHPFGIQLDTGMNRLGLEAPEWEAVAPLVLEQGPELVMSHLACADEPDHPMNAAQLAEFHAMTDGIGVPRSLAATGGILLGPDYHFELTRPGVGLYGGRPFVASHPVVGLSLPIIQVREVEAGEIVGYSCGYIADQPRLIATIAAGYADGLTRRYSNAATLWDGETPVPIVGRVSMDLITADISHLQQIPRALDILGPMQGVDDLADVAGTIGYEVLTSLGHRYARRYVSAATRGQM</sequence>
<comment type="pathway">
    <text evidence="7">Amino-acid biosynthesis; D-alanine biosynthesis; D-alanine from L-alanine: step 1/1.</text>
</comment>
<comment type="function">
    <text evidence="7">Catalyzes the interconversion of L-alanine and D-alanine. May also act on other amino acids.</text>
</comment>
<dbReference type="AlphaFoldDB" id="A0A917YI85"/>
<evidence type="ECO:0000256" key="8">
    <source>
        <dbReference type="PIRSR" id="PIRSR600821-50"/>
    </source>
</evidence>
<dbReference type="Pfam" id="PF01168">
    <property type="entry name" value="Ala_racemase_N"/>
    <property type="match status" value="1"/>
</dbReference>
<dbReference type="PROSITE" id="PS00395">
    <property type="entry name" value="ALANINE_RACEMASE"/>
    <property type="match status" value="1"/>
</dbReference>
<dbReference type="GO" id="GO:0030632">
    <property type="term" value="P:D-alanine biosynthetic process"/>
    <property type="evidence" value="ECO:0007669"/>
    <property type="project" value="UniProtKB-UniRule"/>
</dbReference>
<dbReference type="InterPro" id="IPR009006">
    <property type="entry name" value="Ala_racemase/Decarboxylase_C"/>
</dbReference>
<feature type="active site" description="Proton acceptor; specific for L-alanine" evidence="7">
    <location>
        <position position="244"/>
    </location>
</feature>
<dbReference type="Gene3D" id="2.40.37.10">
    <property type="entry name" value="Lyase, Ornithine Decarboxylase, Chain A, domain 1"/>
    <property type="match status" value="1"/>
</dbReference>
<feature type="binding site" evidence="7 9">
    <location>
        <position position="130"/>
    </location>
    <ligand>
        <name>substrate</name>
    </ligand>
</feature>
<evidence type="ECO:0000256" key="3">
    <source>
        <dbReference type="ARBA" id="ARBA00007880"/>
    </source>
</evidence>
<dbReference type="EMBL" id="BMLP01000001">
    <property type="protein sequence ID" value="GGO25765.1"/>
    <property type="molecule type" value="Genomic_DNA"/>
</dbReference>
<dbReference type="InterPro" id="IPR000821">
    <property type="entry name" value="Ala_racemase"/>
</dbReference>
<comment type="caution">
    <text evidence="11">The sequence shown here is derived from an EMBL/GenBank/DDBJ whole genome shotgun (WGS) entry which is preliminary data.</text>
</comment>
<comment type="catalytic activity">
    <reaction evidence="1 7">
        <text>L-alanine = D-alanine</text>
        <dbReference type="Rhea" id="RHEA:20249"/>
        <dbReference type="ChEBI" id="CHEBI:57416"/>
        <dbReference type="ChEBI" id="CHEBI:57972"/>
        <dbReference type="EC" id="5.1.1.1"/>
    </reaction>
</comment>
<accession>A0A917YI85</accession>
<dbReference type="InterPro" id="IPR001608">
    <property type="entry name" value="Ala_racemase_N"/>
</dbReference>
<evidence type="ECO:0000256" key="2">
    <source>
        <dbReference type="ARBA" id="ARBA00001933"/>
    </source>
</evidence>
<dbReference type="InterPro" id="IPR020622">
    <property type="entry name" value="Ala_racemase_pyridoxalP-BS"/>
</dbReference>
<comment type="similarity">
    <text evidence="3 7">Belongs to the alanine racemase family.</text>
</comment>
<keyword evidence="12" id="KW-1185">Reference proteome</keyword>
<dbReference type="InterPro" id="IPR029066">
    <property type="entry name" value="PLP-binding_barrel"/>
</dbReference>